<dbReference type="InterPro" id="IPR043519">
    <property type="entry name" value="NT_sf"/>
</dbReference>
<dbReference type="RefSeq" id="WP_046440951.1">
    <property type="nucleotide sequence ID" value="NZ_CP011312.1"/>
</dbReference>
<dbReference type="Proteomes" id="UP000033457">
    <property type="component" value="Chromosome"/>
</dbReference>
<dbReference type="GO" id="GO:0000049">
    <property type="term" value="F:tRNA binding"/>
    <property type="evidence" value="ECO:0007669"/>
    <property type="project" value="TreeGrafter"/>
</dbReference>
<keyword evidence="7" id="KW-0460">Magnesium</keyword>
<proteinExistence type="predicted"/>
<dbReference type="NCBIfam" id="TIGR00277">
    <property type="entry name" value="HDIG"/>
    <property type="match status" value="1"/>
</dbReference>
<evidence type="ECO:0000256" key="6">
    <source>
        <dbReference type="ARBA" id="ARBA00022741"/>
    </source>
</evidence>
<dbReference type="InterPro" id="IPR003607">
    <property type="entry name" value="HD/PDEase_dom"/>
</dbReference>
<dbReference type="AlphaFoldDB" id="A0A0F6R3F2"/>
<evidence type="ECO:0000256" key="3">
    <source>
        <dbReference type="ARBA" id="ARBA00022694"/>
    </source>
</evidence>
<keyword evidence="12" id="KW-1185">Reference proteome</keyword>
<dbReference type="Gene3D" id="1.10.3090.10">
    <property type="entry name" value="cca-adding enzyme, domain 2"/>
    <property type="match status" value="1"/>
</dbReference>
<dbReference type="KEGG" id="cku:UL82_10720"/>
<evidence type="ECO:0000313" key="11">
    <source>
        <dbReference type="EMBL" id="AKE42278.1"/>
    </source>
</evidence>
<dbReference type="InterPro" id="IPR014065">
    <property type="entry name" value="tRNA_adenylyltransferase"/>
</dbReference>
<evidence type="ECO:0000259" key="9">
    <source>
        <dbReference type="Pfam" id="PF01966"/>
    </source>
</evidence>
<organism evidence="11 12">
    <name type="scientific">Corynebacterium kutscheri</name>
    <dbReference type="NCBI Taxonomy" id="35755"/>
    <lineage>
        <taxon>Bacteria</taxon>
        <taxon>Bacillati</taxon>
        <taxon>Actinomycetota</taxon>
        <taxon>Actinomycetes</taxon>
        <taxon>Mycobacteriales</taxon>
        <taxon>Corynebacteriaceae</taxon>
        <taxon>Corynebacterium</taxon>
    </lineage>
</organism>
<keyword evidence="5" id="KW-0479">Metal-binding</keyword>
<evidence type="ECO:0000259" key="10">
    <source>
        <dbReference type="Pfam" id="PF12627"/>
    </source>
</evidence>
<dbReference type="NCBIfam" id="TIGR02692">
    <property type="entry name" value="tRNA_CCA_actino"/>
    <property type="match status" value="1"/>
</dbReference>
<dbReference type="InterPro" id="IPR050264">
    <property type="entry name" value="Bact_CCA-adding_enz_type3_sf"/>
</dbReference>
<dbReference type="EMBL" id="CP011312">
    <property type="protein sequence ID" value="AKE42278.1"/>
    <property type="molecule type" value="Genomic_DNA"/>
</dbReference>
<protein>
    <submittedName>
        <fullName evidence="11">tRNA adenylyltransferase</fullName>
        <ecNumber evidence="11">2.7.7.19</ecNumber>
    </submittedName>
</protein>
<evidence type="ECO:0000259" key="8">
    <source>
        <dbReference type="Pfam" id="PF01743"/>
    </source>
</evidence>
<dbReference type="Gene3D" id="3.30.460.10">
    <property type="entry name" value="Beta Polymerase, domain 2"/>
    <property type="match status" value="1"/>
</dbReference>
<evidence type="ECO:0000256" key="5">
    <source>
        <dbReference type="ARBA" id="ARBA00022723"/>
    </source>
</evidence>
<dbReference type="GO" id="GO:0008033">
    <property type="term" value="P:tRNA processing"/>
    <property type="evidence" value="ECO:0007669"/>
    <property type="project" value="UniProtKB-KW"/>
</dbReference>
<dbReference type="CDD" id="cd00077">
    <property type="entry name" value="HDc"/>
    <property type="match status" value="1"/>
</dbReference>
<dbReference type="EC" id="2.7.7.19" evidence="11"/>
<keyword evidence="4 11" id="KW-0548">Nucleotidyltransferase</keyword>
<name>A0A0F6R3F2_9CORY</name>
<dbReference type="SUPFAM" id="SSF81891">
    <property type="entry name" value="Poly A polymerase C-terminal region-like"/>
    <property type="match status" value="1"/>
</dbReference>
<dbReference type="InterPro" id="IPR002646">
    <property type="entry name" value="PolA_pol_head_dom"/>
</dbReference>
<keyword evidence="6" id="KW-0547">Nucleotide-binding</keyword>
<dbReference type="FunFam" id="1.10.3090.10:FF:000002">
    <property type="entry name" value="CCA tRNA nucleotidyltransferase"/>
    <property type="match status" value="1"/>
</dbReference>
<evidence type="ECO:0000313" key="12">
    <source>
        <dbReference type="Proteomes" id="UP000033457"/>
    </source>
</evidence>
<sequence length="482" mass="54871">MRVNSENTVPFAQAQEALAALRPTVVPLAQLFVDRGHRLYLVGGPVRDVFIGKISNDLDFTTDARPQVIQEILDNYADVVWDTGIEYGTVSAEKDQQQIEITTFRSDSYDGQSRNPEVRFGDHLDGDLIRRDFKINAMAVEICADGEFIFHDPMGGLSDLTAMLIDTPTEPEISFHDDPLRMLRAARFSSQLGFKVADRVKKAMTDMAAEINRITAERVRVELDKLILGIAPWEGIDLMVETGLAAHIYPELPALQLAQDEHRQHKDVYAHSLQVLKQAIDKEDGQPDLVLRWAALVHDIGKPDTRAYNENGQVSFHHHEVIGAKLVRKRMRALKYSKQMIADVSELVYLHMRFYGFSENQWTDSAVRRYATDAGSLLDRLHKLVRSDCTTRNKKKAARLHRAYDHLEERIAEIAKKEDLAKVRPDLDGNEIMQLLDLKPGPQVGKAWSYLKELRLEHGPMPREEAIKHLTAWWAQQKEITT</sequence>
<evidence type="ECO:0000256" key="7">
    <source>
        <dbReference type="ARBA" id="ARBA00022842"/>
    </source>
</evidence>
<dbReference type="GO" id="GO:0000166">
    <property type="term" value="F:nucleotide binding"/>
    <property type="evidence" value="ECO:0007669"/>
    <property type="project" value="UniProtKB-KW"/>
</dbReference>
<dbReference type="Pfam" id="PF01966">
    <property type="entry name" value="HD"/>
    <property type="match status" value="1"/>
</dbReference>
<dbReference type="PANTHER" id="PTHR46173:SF1">
    <property type="entry name" value="CCA TRNA NUCLEOTIDYLTRANSFERASE 1, MITOCHONDRIAL"/>
    <property type="match status" value="1"/>
</dbReference>
<dbReference type="InterPro" id="IPR032828">
    <property type="entry name" value="PolyA_RNA-bd"/>
</dbReference>
<dbReference type="SUPFAM" id="SSF81301">
    <property type="entry name" value="Nucleotidyltransferase"/>
    <property type="match status" value="1"/>
</dbReference>
<accession>A0A0F6R3F2</accession>
<dbReference type="CDD" id="cd05398">
    <property type="entry name" value="NT_ClassII-CCAase"/>
    <property type="match status" value="1"/>
</dbReference>
<dbReference type="HOGENOM" id="CLU_015961_6_1_11"/>
<feature type="domain" description="tRNA nucleotidyltransferase/poly(A) polymerase RNA and SrmB- binding" evidence="10">
    <location>
        <begin position="193"/>
        <end position="253"/>
    </location>
</feature>
<dbReference type="Pfam" id="PF01743">
    <property type="entry name" value="PolyA_pol"/>
    <property type="match status" value="1"/>
</dbReference>
<feature type="domain" description="Poly A polymerase head" evidence="8">
    <location>
        <begin position="39"/>
        <end position="165"/>
    </location>
</feature>
<keyword evidence="2 11" id="KW-0808">Transferase</keyword>
<dbReference type="OrthoDB" id="9805698at2"/>
<evidence type="ECO:0000256" key="4">
    <source>
        <dbReference type="ARBA" id="ARBA00022695"/>
    </source>
</evidence>
<dbReference type="Pfam" id="PF12627">
    <property type="entry name" value="PolyA_pol_RNAbd"/>
    <property type="match status" value="1"/>
</dbReference>
<dbReference type="PANTHER" id="PTHR46173">
    <property type="entry name" value="CCA TRNA NUCLEOTIDYLTRANSFERASE 1, MITOCHONDRIAL"/>
    <property type="match status" value="1"/>
</dbReference>
<dbReference type="InterPro" id="IPR006674">
    <property type="entry name" value="HD_domain"/>
</dbReference>
<evidence type="ECO:0000256" key="2">
    <source>
        <dbReference type="ARBA" id="ARBA00022679"/>
    </source>
</evidence>
<dbReference type="GO" id="GO:0046872">
    <property type="term" value="F:metal ion binding"/>
    <property type="evidence" value="ECO:0007669"/>
    <property type="project" value="UniProtKB-KW"/>
</dbReference>
<reference evidence="11 12" key="1">
    <citation type="journal article" date="2015" name="Genome Announc.">
        <title>Complete Genome Sequence of Corynebacterium kutscheri DSM 20755, a Corynebacterial Type Strain with Remarkably Low G+C Content of Chromosomal DNA.</title>
        <authorList>
            <person name="Ruckert C."/>
            <person name="Albersmeier A."/>
            <person name="Winkler A."/>
            <person name="Tauch A."/>
        </authorList>
    </citation>
    <scope>NUCLEOTIDE SEQUENCE [LARGE SCALE GENOMIC DNA]</scope>
    <source>
        <strain evidence="11 12">DSM 20755</strain>
    </source>
</reference>
<comment type="cofactor">
    <cofactor evidence="1">
        <name>Mg(2+)</name>
        <dbReference type="ChEBI" id="CHEBI:18420"/>
    </cofactor>
</comment>
<dbReference type="GO" id="GO:1990817">
    <property type="term" value="F:poly(A) RNA polymerase activity"/>
    <property type="evidence" value="ECO:0007669"/>
    <property type="project" value="UniProtKB-EC"/>
</dbReference>
<dbReference type="STRING" id="35755.UL82_10720"/>
<dbReference type="InterPro" id="IPR006675">
    <property type="entry name" value="HDIG_dom"/>
</dbReference>
<feature type="domain" description="HD" evidence="9">
    <location>
        <begin position="268"/>
        <end position="356"/>
    </location>
</feature>
<gene>
    <name evidence="11" type="primary">cca</name>
    <name evidence="11" type="ORF">UL82_10720</name>
</gene>
<evidence type="ECO:0000256" key="1">
    <source>
        <dbReference type="ARBA" id="ARBA00001946"/>
    </source>
</evidence>
<keyword evidence="3" id="KW-0819">tRNA processing</keyword>